<organism evidence="1 2">
    <name type="scientific">Candidatus Nitrosocaldus cavascurensis</name>
    <dbReference type="NCBI Taxonomy" id="2058097"/>
    <lineage>
        <taxon>Archaea</taxon>
        <taxon>Nitrososphaerota</taxon>
        <taxon>Nitrososphaeria</taxon>
        <taxon>Candidatus Nitrosocaldales</taxon>
        <taxon>Candidatus Nitrosocaldaceae</taxon>
        <taxon>Candidatus Nitrosocaldus</taxon>
    </lineage>
</organism>
<accession>A0A2K5ARH7</accession>
<dbReference type="Proteomes" id="UP000236248">
    <property type="component" value="Chromosome NCAV"/>
</dbReference>
<reference evidence="2" key="1">
    <citation type="submission" date="2018-01" db="EMBL/GenBank/DDBJ databases">
        <authorList>
            <person name="Kerou L M."/>
        </authorList>
    </citation>
    <scope>NUCLEOTIDE SEQUENCE [LARGE SCALE GENOMIC DNA]</scope>
    <source>
        <strain evidence="2">SCU2</strain>
    </source>
</reference>
<dbReference type="GeneID" id="41595107"/>
<evidence type="ECO:0000313" key="1">
    <source>
        <dbReference type="EMBL" id="SPC34262.1"/>
    </source>
</evidence>
<dbReference type="RefSeq" id="WP_103287045.1">
    <property type="nucleotide sequence ID" value="NZ_LT981265.1"/>
</dbReference>
<protein>
    <submittedName>
        <fullName evidence="1">Uncharacterized protein</fullName>
    </submittedName>
</protein>
<dbReference type="EMBL" id="LT981265">
    <property type="protein sequence ID" value="SPC34262.1"/>
    <property type="molecule type" value="Genomic_DNA"/>
</dbReference>
<evidence type="ECO:0000313" key="2">
    <source>
        <dbReference type="Proteomes" id="UP000236248"/>
    </source>
</evidence>
<gene>
    <name evidence="1" type="ORF">NCAV_1085</name>
</gene>
<proteinExistence type="predicted"/>
<dbReference type="AlphaFoldDB" id="A0A2K5ARH7"/>
<name>A0A2K5ARH7_9ARCH</name>
<dbReference type="KEGG" id="ncv:NCAV_1085"/>
<sequence>MHDEGSKRLKVYWRDSSNIIDLYFATVTMSNEFRSYLTEYVNHYLIATYNDREEVVEDIYTYIPSSISILFSNRLELLDRPRISRLNFVSVNVLKRGYGRVEVKDLESVFQRKQWRIKTANLARMQLIPERMLKFAYPYADNILLLQLDSDESHISEQRYCEKVRLDVIRRGIYVEHLMSLSVLEQLK</sequence>
<keyword evidence="2" id="KW-1185">Reference proteome</keyword>